<sequence>MHTAAAVRPPGAPVRDAADELADPARMPTPAQTRALAKSATKAAAAFPARAAWRVERNRGRTPGSSRAGPAPRPRMRSQRKPPAPRQQGTGGYSIVQAFGRSYPA</sequence>
<proteinExistence type="predicted"/>
<gene>
    <name evidence="2" type="ORF">DMP07_01790</name>
</gene>
<evidence type="ECO:0000313" key="2">
    <source>
        <dbReference type="EMBL" id="RNL21586.1"/>
    </source>
</evidence>
<feature type="region of interest" description="Disordered" evidence="1">
    <location>
        <begin position="1"/>
        <end position="33"/>
    </location>
</feature>
<keyword evidence="3" id="KW-1185">Reference proteome</keyword>
<feature type="region of interest" description="Disordered" evidence="1">
    <location>
        <begin position="50"/>
        <end position="105"/>
    </location>
</feature>
<protein>
    <submittedName>
        <fullName evidence="2">Uncharacterized protein</fullName>
    </submittedName>
</protein>
<organism evidence="2 3">
    <name type="scientific">Slackia faecicanis</name>
    <dbReference type="NCBI Taxonomy" id="255723"/>
    <lineage>
        <taxon>Bacteria</taxon>
        <taxon>Bacillati</taxon>
        <taxon>Actinomycetota</taxon>
        <taxon>Coriobacteriia</taxon>
        <taxon>Eggerthellales</taxon>
        <taxon>Eggerthellaceae</taxon>
        <taxon>Slackia</taxon>
    </lineage>
</organism>
<name>A0A3N0AHS9_9ACTN</name>
<dbReference type="AlphaFoldDB" id="A0A3N0AHS9"/>
<evidence type="ECO:0000256" key="1">
    <source>
        <dbReference type="SAM" id="MobiDB-lite"/>
    </source>
</evidence>
<dbReference type="Proteomes" id="UP000267368">
    <property type="component" value="Unassembled WGS sequence"/>
</dbReference>
<comment type="caution">
    <text evidence="2">The sequence shown here is derived from an EMBL/GenBank/DDBJ whole genome shotgun (WGS) entry which is preliminary data.</text>
</comment>
<dbReference type="EMBL" id="QICB01000001">
    <property type="protein sequence ID" value="RNL21586.1"/>
    <property type="molecule type" value="Genomic_DNA"/>
</dbReference>
<accession>A0A3N0AHS9</accession>
<reference evidence="3" key="1">
    <citation type="submission" date="2018-05" db="EMBL/GenBank/DDBJ databases">
        <title>Genome Sequencing of selected type strains of the family Eggerthellaceae.</title>
        <authorList>
            <person name="Danylec N."/>
            <person name="Stoll D.A."/>
            <person name="Doetsch A."/>
            <person name="Huch M."/>
        </authorList>
    </citation>
    <scope>NUCLEOTIDE SEQUENCE [LARGE SCALE GENOMIC DNA]</scope>
    <source>
        <strain evidence="3">DSM 17537</strain>
    </source>
</reference>
<evidence type="ECO:0000313" key="3">
    <source>
        <dbReference type="Proteomes" id="UP000267368"/>
    </source>
</evidence>
<feature type="compositionally biased region" description="Low complexity" evidence="1">
    <location>
        <begin position="1"/>
        <end position="15"/>
    </location>
</feature>